<feature type="domain" description="ACT" evidence="3">
    <location>
        <begin position="126"/>
        <end position="206"/>
    </location>
</feature>
<dbReference type="InterPro" id="IPR002912">
    <property type="entry name" value="ACT_dom"/>
</dbReference>
<keyword evidence="5" id="KW-1185">Reference proteome</keyword>
<dbReference type="InterPro" id="IPR045865">
    <property type="entry name" value="ACT-like_dom_sf"/>
</dbReference>
<comment type="caution">
    <text evidence="4">The sequence shown here is derived from an EMBL/GenBank/DDBJ whole genome shotgun (WGS) entry which is preliminary data.</text>
</comment>
<dbReference type="InterPro" id="IPR040217">
    <property type="entry name" value="ACR1-12"/>
</dbReference>
<dbReference type="SUPFAM" id="SSF55021">
    <property type="entry name" value="ACT-like"/>
    <property type="match status" value="4"/>
</dbReference>
<dbReference type="CDD" id="cd04925">
    <property type="entry name" value="ACT_ACR_2"/>
    <property type="match status" value="1"/>
</dbReference>
<dbReference type="Proteomes" id="UP000824890">
    <property type="component" value="Unassembled WGS sequence"/>
</dbReference>
<dbReference type="CDD" id="cd04897">
    <property type="entry name" value="ACT_ACR_3"/>
    <property type="match status" value="1"/>
</dbReference>
<feature type="domain" description="ACT" evidence="3">
    <location>
        <begin position="333"/>
        <end position="413"/>
    </location>
</feature>
<dbReference type="PROSITE" id="PS51671">
    <property type="entry name" value="ACT"/>
    <property type="match status" value="2"/>
</dbReference>
<reference evidence="4 5" key="1">
    <citation type="submission" date="2021-05" db="EMBL/GenBank/DDBJ databases">
        <title>Genome Assembly of Synthetic Allotetraploid Brassica napus Reveals Homoeologous Exchanges between Subgenomes.</title>
        <authorList>
            <person name="Davis J.T."/>
        </authorList>
    </citation>
    <scope>NUCLEOTIDE SEQUENCE [LARGE SCALE GENOMIC DNA]</scope>
    <source>
        <strain evidence="5">cv. Da-Ae</strain>
        <tissue evidence="4">Seedling</tissue>
    </source>
</reference>
<dbReference type="EMBL" id="JAGKQM010000011">
    <property type="protein sequence ID" value="KAH0901957.1"/>
    <property type="molecule type" value="Genomic_DNA"/>
</dbReference>
<evidence type="ECO:0000256" key="2">
    <source>
        <dbReference type="RuleBase" id="RU369043"/>
    </source>
</evidence>
<name>A0ABQ8BBW4_BRANA</name>
<dbReference type="CDD" id="cd04926">
    <property type="entry name" value="ACT_ACR_4"/>
    <property type="match status" value="1"/>
</dbReference>
<dbReference type="Gene3D" id="3.30.70.260">
    <property type="match status" value="2"/>
</dbReference>
<protein>
    <recommendedName>
        <fullName evidence="2">ACT domain-containing protein ACR</fullName>
    </recommendedName>
    <alternativeName>
        <fullName evidence="2">Protein ACT DOMAIN REPEATS</fullName>
    </alternativeName>
</protein>
<organism evidence="4 5">
    <name type="scientific">Brassica napus</name>
    <name type="common">Rape</name>
    <dbReference type="NCBI Taxonomy" id="3708"/>
    <lineage>
        <taxon>Eukaryota</taxon>
        <taxon>Viridiplantae</taxon>
        <taxon>Streptophyta</taxon>
        <taxon>Embryophyta</taxon>
        <taxon>Tracheophyta</taxon>
        <taxon>Spermatophyta</taxon>
        <taxon>Magnoliopsida</taxon>
        <taxon>eudicotyledons</taxon>
        <taxon>Gunneridae</taxon>
        <taxon>Pentapetalae</taxon>
        <taxon>rosids</taxon>
        <taxon>malvids</taxon>
        <taxon>Brassicales</taxon>
        <taxon>Brassicaceae</taxon>
        <taxon>Brassiceae</taxon>
        <taxon>Brassica</taxon>
    </lineage>
</organism>
<evidence type="ECO:0000313" key="4">
    <source>
        <dbReference type="EMBL" id="KAH0901957.1"/>
    </source>
</evidence>
<evidence type="ECO:0000313" key="5">
    <source>
        <dbReference type="Proteomes" id="UP000824890"/>
    </source>
</evidence>
<gene>
    <name evidence="4" type="ORF">HID58_041460</name>
</gene>
<dbReference type="PANTHER" id="PTHR31096:SF48">
    <property type="entry name" value="ACT DOMAIN-CONTAINING PROTEIN ACR7"/>
    <property type="match status" value="1"/>
</dbReference>
<evidence type="ECO:0000259" key="3">
    <source>
        <dbReference type="PROSITE" id="PS51671"/>
    </source>
</evidence>
<proteinExistence type="predicted"/>
<dbReference type="PANTHER" id="PTHR31096">
    <property type="entry name" value="ACT DOMAIN-CONTAINING PROTEIN ACR4-RELATED"/>
    <property type="match status" value="1"/>
</dbReference>
<accession>A0ABQ8BBW4</accession>
<dbReference type="Pfam" id="PF24931">
    <property type="entry name" value="ACT_ACR9_3rd"/>
    <property type="match status" value="1"/>
</dbReference>
<sequence>EATRRRIEEQKMELSDCSNEYEKLVVRMNMPRVVIDNGVCPNSTVVKIDSARSPGILLESVQLLTDMNLWIRKAYISSDGKWNMDVFHVSDLNGNKLTDENLFRYIEKSIETSHYTKSESYTGLTALELTGTDRVGLLSEVFAVLADLSCDVVEAKAWTHNGRIALMIYVKDRNSGTPLDGDRVQRIEGQLRNLLRADDGSQNDTWTCVSYGGNTHMERRLHQRMFMDRDYEKKFDYETSPIVSVQNLPKRSYSVVNLQCKDRMKLLFDVVCTLTDMAYIVFHAAIRTVGETAFLEFYVRHSDGNPVNSEPERQRLIQCLQAAIERRTVKGVRLELCTADRPGLLAEVTRILRENGSNIARAEISTKDGIAKNVFYVTDANGNLIDPEIIESIREKIGINDLSVKEKFPISCREEVEKEQQQEPQNHQGQNGGGTVLVSLGSLVMRNLYQLDSETVLYLVWGGWQGKFGIVVVRNEGGKLVKSLVVGLHVGPIDGSWISPKEKAGIGWAMYNGKAAIEPINSPLESGAEALRLTMIQMRKLGYHSDTLSRNLSQGRNNILKGSQCPTYMEGIAILAIGEEYNFYFQKNKSSCNDS</sequence>
<dbReference type="CDD" id="cd04895">
    <property type="entry name" value="ACT_ACR_1"/>
    <property type="match status" value="1"/>
</dbReference>
<feature type="non-terminal residue" evidence="4">
    <location>
        <position position="1"/>
    </location>
</feature>
<keyword evidence="1 2" id="KW-0677">Repeat</keyword>
<dbReference type="Pfam" id="PF13740">
    <property type="entry name" value="ACT_6"/>
    <property type="match status" value="1"/>
</dbReference>
<comment type="function">
    <text evidence="2">Binds amino acids.</text>
</comment>
<dbReference type="Pfam" id="PF01842">
    <property type="entry name" value="ACT"/>
    <property type="match status" value="1"/>
</dbReference>
<evidence type="ECO:0000256" key="1">
    <source>
        <dbReference type="ARBA" id="ARBA00022737"/>
    </source>
</evidence>